<proteinExistence type="predicted"/>
<accession>A0ABS7B258</accession>
<protein>
    <recommendedName>
        <fullName evidence="3">MftR C-terminal domain-containing protein</fullName>
    </recommendedName>
</protein>
<keyword evidence="2" id="KW-1185">Reference proteome</keyword>
<reference evidence="1 2" key="1">
    <citation type="journal article" date="2013" name="Antonie Van Leeuwenhoek">
        <title>Actinoplanes hulinensis sp. nov., a novel actinomycete isolated from soybean root (Glycine max (L.) Merr).</title>
        <authorList>
            <person name="Shen Y."/>
            <person name="Liu C."/>
            <person name="Wang X."/>
            <person name="Zhao J."/>
            <person name="Jia F."/>
            <person name="Zhang Y."/>
            <person name="Wang L."/>
            <person name="Yang D."/>
            <person name="Xiang W."/>
        </authorList>
    </citation>
    <scope>NUCLEOTIDE SEQUENCE [LARGE SCALE GENOMIC DNA]</scope>
    <source>
        <strain evidence="1 2">NEAU-M9</strain>
    </source>
</reference>
<gene>
    <name evidence="1" type="ORF">KZ829_15375</name>
</gene>
<name>A0ABS7B258_9ACTN</name>
<sequence length="79" mass="8473">MSGEPVSVCVGLRVARIAGAWGTLASPFGAPAERRWSLSALSLASVAMTFLEPDPDAEWGDRQLTHLYQAVDEWAARDG</sequence>
<evidence type="ECO:0008006" key="3">
    <source>
        <dbReference type="Google" id="ProtNLM"/>
    </source>
</evidence>
<evidence type="ECO:0000313" key="1">
    <source>
        <dbReference type="EMBL" id="MBW6435121.1"/>
    </source>
</evidence>
<comment type="caution">
    <text evidence="1">The sequence shown here is derived from an EMBL/GenBank/DDBJ whole genome shotgun (WGS) entry which is preliminary data.</text>
</comment>
<dbReference type="EMBL" id="JAHXZI010000007">
    <property type="protein sequence ID" value="MBW6435121.1"/>
    <property type="molecule type" value="Genomic_DNA"/>
</dbReference>
<dbReference type="Proteomes" id="UP001519863">
    <property type="component" value="Unassembled WGS sequence"/>
</dbReference>
<dbReference type="RefSeq" id="WP_220144574.1">
    <property type="nucleotide sequence ID" value="NZ_JAHXZI010000007.1"/>
</dbReference>
<evidence type="ECO:0000313" key="2">
    <source>
        <dbReference type="Proteomes" id="UP001519863"/>
    </source>
</evidence>
<organism evidence="1 2">
    <name type="scientific">Actinoplanes hulinensis</name>
    <dbReference type="NCBI Taxonomy" id="1144547"/>
    <lineage>
        <taxon>Bacteria</taxon>
        <taxon>Bacillati</taxon>
        <taxon>Actinomycetota</taxon>
        <taxon>Actinomycetes</taxon>
        <taxon>Micromonosporales</taxon>
        <taxon>Micromonosporaceae</taxon>
        <taxon>Actinoplanes</taxon>
    </lineage>
</organism>